<name>A0A1G7WIU7_9ACTN</name>
<dbReference type="InterPro" id="IPR036770">
    <property type="entry name" value="Ankyrin_rpt-contain_sf"/>
</dbReference>
<dbReference type="Pfam" id="PF12796">
    <property type="entry name" value="Ank_2"/>
    <property type="match status" value="2"/>
</dbReference>
<organism evidence="4 5">
    <name type="scientific">Klenkia brasiliensis</name>
    <dbReference type="NCBI Taxonomy" id="333142"/>
    <lineage>
        <taxon>Bacteria</taxon>
        <taxon>Bacillati</taxon>
        <taxon>Actinomycetota</taxon>
        <taxon>Actinomycetes</taxon>
        <taxon>Geodermatophilales</taxon>
        <taxon>Geodermatophilaceae</taxon>
        <taxon>Klenkia</taxon>
    </lineage>
</organism>
<feature type="repeat" description="ANK" evidence="3">
    <location>
        <begin position="57"/>
        <end position="89"/>
    </location>
</feature>
<dbReference type="PROSITE" id="PS50297">
    <property type="entry name" value="ANK_REP_REGION"/>
    <property type="match status" value="2"/>
</dbReference>
<evidence type="ECO:0000313" key="5">
    <source>
        <dbReference type="Proteomes" id="UP000198863"/>
    </source>
</evidence>
<evidence type="ECO:0000313" key="4">
    <source>
        <dbReference type="EMBL" id="SDG71774.1"/>
    </source>
</evidence>
<dbReference type="GO" id="GO:0004842">
    <property type="term" value="F:ubiquitin-protein transferase activity"/>
    <property type="evidence" value="ECO:0007669"/>
    <property type="project" value="TreeGrafter"/>
</dbReference>
<dbReference type="Gene3D" id="1.25.40.20">
    <property type="entry name" value="Ankyrin repeat-containing domain"/>
    <property type="match status" value="3"/>
</dbReference>
<dbReference type="OrthoDB" id="5185345at2"/>
<evidence type="ECO:0000256" key="2">
    <source>
        <dbReference type="ARBA" id="ARBA00023043"/>
    </source>
</evidence>
<dbReference type="SMART" id="SM00248">
    <property type="entry name" value="ANK"/>
    <property type="match status" value="5"/>
</dbReference>
<dbReference type="InterPro" id="IPR002110">
    <property type="entry name" value="Ankyrin_rpt"/>
</dbReference>
<dbReference type="Proteomes" id="UP000198863">
    <property type="component" value="Unassembled WGS sequence"/>
</dbReference>
<gene>
    <name evidence="4" type="ORF">SAMN05660324_3360</name>
</gene>
<reference evidence="5" key="1">
    <citation type="submission" date="2016-10" db="EMBL/GenBank/DDBJ databases">
        <authorList>
            <person name="Varghese N."/>
            <person name="Submissions S."/>
        </authorList>
    </citation>
    <scope>NUCLEOTIDE SEQUENCE [LARGE SCALE GENOMIC DNA]</scope>
    <source>
        <strain evidence="5">DSM 44526</strain>
    </source>
</reference>
<keyword evidence="2 3" id="KW-0040">ANK repeat</keyword>
<feature type="repeat" description="ANK" evidence="3">
    <location>
        <begin position="206"/>
        <end position="242"/>
    </location>
</feature>
<dbReference type="EMBL" id="FNCF01000005">
    <property type="protein sequence ID" value="SDG71774.1"/>
    <property type="molecule type" value="Genomic_DNA"/>
</dbReference>
<dbReference type="PANTHER" id="PTHR24171">
    <property type="entry name" value="ANKYRIN REPEAT DOMAIN-CONTAINING PROTEIN 39-RELATED"/>
    <property type="match status" value="1"/>
</dbReference>
<sequence>MPEQTPPSGPSTGELRALRMTAQRLAGLVAARDADAVGAAVRAQPRLLTTTVEHVGDDWPPLHLAVATGDLDLVDVLLAAGAPLEATSAHGRTPLHVALEFAPHLVDPLMERGAEPDGAAAAYLGDSARLAARLDSGASAVRDDADVSLLGWAALGGSVDAVRLLLDRGADPDDGALRMAAGAAHPEVVALLLDAGATVGRRDADTGRTALHAAVDAPPGDARLTVVRALLAAGADVESTTSDGASAVDIARVAAARDRAGDDARSAAHDDLVALLESAAVAH</sequence>
<dbReference type="SUPFAM" id="SSF48403">
    <property type="entry name" value="Ankyrin repeat"/>
    <property type="match status" value="1"/>
</dbReference>
<dbReference type="GO" id="GO:0085020">
    <property type="term" value="P:protein K6-linked ubiquitination"/>
    <property type="evidence" value="ECO:0007669"/>
    <property type="project" value="TreeGrafter"/>
</dbReference>
<dbReference type="RefSeq" id="WP_091065624.1">
    <property type="nucleotide sequence ID" value="NZ_FNCF01000005.1"/>
</dbReference>
<feature type="repeat" description="ANK" evidence="3">
    <location>
        <begin position="172"/>
        <end position="204"/>
    </location>
</feature>
<proteinExistence type="predicted"/>
<evidence type="ECO:0000256" key="3">
    <source>
        <dbReference type="PROSITE-ProRule" id="PRU00023"/>
    </source>
</evidence>
<dbReference type="PANTHER" id="PTHR24171:SF8">
    <property type="entry name" value="BRCA1-ASSOCIATED RING DOMAIN PROTEIN 1"/>
    <property type="match status" value="1"/>
</dbReference>
<dbReference type="AlphaFoldDB" id="A0A1G7WIU7"/>
<dbReference type="PROSITE" id="PS50088">
    <property type="entry name" value="ANK_REPEAT"/>
    <property type="match status" value="3"/>
</dbReference>
<keyword evidence="1" id="KW-0677">Repeat</keyword>
<protein>
    <submittedName>
        <fullName evidence="4">Ankyrin repeat-containing protein</fullName>
    </submittedName>
</protein>
<accession>A0A1G7WIU7</accession>
<keyword evidence="5" id="KW-1185">Reference proteome</keyword>
<evidence type="ECO:0000256" key="1">
    <source>
        <dbReference type="ARBA" id="ARBA00022737"/>
    </source>
</evidence>